<dbReference type="EMBL" id="CAJPDT010000003">
    <property type="protein sequence ID" value="CAF9907195.1"/>
    <property type="molecule type" value="Genomic_DNA"/>
</dbReference>
<dbReference type="GO" id="GO:0043020">
    <property type="term" value="C:NADPH oxidase complex"/>
    <property type="evidence" value="ECO:0007669"/>
    <property type="project" value="TreeGrafter"/>
</dbReference>
<dbReference type="Gene3D" id="3.40.50.80">
    <property type="entry name" value="Nucleotide-binding domain of ferredoxin-NADP reductase (FNR) module"/>
    <property type="match status" value="2"/>
</dbReference>
<evidence type="ECO:0000256" key="3">
    <source>
        <dbReference type="ARBA" id="ARBA00022982"/>
    </source>
</evidence>
<protein>
    <recommendedName>
        <fullName evidence="13">FAD-binding FR-type domain-containing protein</fullName>
    </recommendedName>
</protein>
<dbReference type="InterPro" id="IPR013130">
    <property type="entry name" value="Fe3_Rdtase_TM_dom"/>
</dbReference>
<organism evidence="11 12">
    <name type="scientific">Imshaugia aleurites</name>
    <dbReference type="NCBI Taxonomy" id="172621"/>
    <lineage>
        <taxon>Eukaryota</taxon>
        <taxon>Fungi</taxon>
        <taxon>Dikarya</taxon>
        <taxon>Ascomycota</taxon>
        <taxon>Pezizomycotina</taxon>
        <taxon>Lecanoromycetes</taxon>
        <taxon>OSLEUM clade</taxon>
        <taxon>Lecanoromycetidae</taxon>
        <taxon>Lecanorales</taxon>
        <taxon>Lecanorineae</taxon>
        <taxon>Parmeliaceae</taxon>
        <taxon>Imshaugia</taxon>
    </lineage>
</organism>
<comment type="subcellular location">
    <subcellularLocation>
        <location evidence="1">Membrane</location>
        <topology evidence="1">Multi-pass membrane protein</topology>
    </subcellularLocation>
</comment>
<feature type="transmembrane region" description="Helical" evidence="8">
    <location>
        <begin position="170"/>
        <end position="187"/>
    </location>
</feature>
<dbReference type="SUPFAM" id="SSF52343">
    <property type="entry name" value="Ferredoxin reductase-like, C-terminal NADP-linked domain"/>
    <property type="match status" value="1"/>
</dbReference>
<evidence type="ECO:0000256" key="4">
    <source>
        <dbReference type="ARBA" id="ARBA00022989"/>
    </source>
</evidence>
<reference evidence="11" key="1">
    <citation type="submission" date="2021-03" db="EMBL/GenBank/DDBJ databases">
        <authorList>
            <person name="Tagirdzhanova G."/>
        </authorList>
    </citation>
    <scope>NUCLEOTIDE SEQUENCE</scope>
</reference>
<dbReference type="PANTHER" id="PTHR11972">
    <property type="entry name" value="NADPH OXIDASE"/>
    <property type="match status" value="1"/>
</dbReference>
<dbReference type="Proteomes" id="UP000664534">
    <property type="component" value="Unassembled WGS sequence"/>
</dbReference>
<dbReference type="GO" id="GO:0042554">
    <property type="term" value="P:superoxide anion generation"/>
    <property type="evidence" value="ECO:0007669"/>
    <property type="project" value="TreeGrafter"/>
</dbReference>
<keyword evidence="4 8" id="KW-1133">Transmembrane helix</keyword>
<keyword evidence="3" id="KW-0249">Electron transport</keyword>
<dbReference type="InterPro" id="IPR000778">
    <property type="entry name" value="Cyt_b245_heavy_chain"/>
</dbReference>
<feature type="domain" description="FAD-binding 8" evidence="10">
    <location>
        <begin position="267"/>
        <end position="389"/>
    </location>
</feature>
<dbReference type="PRINTS" id="PR00466">
    <property type="entry name" value="GP91PHOX"/>
</dbReference>
<evidence type="ECO:0000256" key="6">
    <source>
        <dbReference type="ARBA" id="ARBA00023065"/>
    </source>
</evidence>
<feature type="transmembrane region" description="Helical" evidence="8">
    <location>
        <begin position="237"/>
        <end position="254"/>
    </location>
</feature>
<comment type="caution">
    <text evidence="11">The sequence shown here is derived from an EMBL/GenBank/DDBJ whole genome shotgun (WGS) entry which is preliminary data.</text>
</comment>
<evidence type="ECO:0000259" key="9">
    <source>
        <dbReference type="Pfam" id="PF01794"/>
    </source>
</evidence>
<dbReference type="InterPro" id="IPR050369">
    <property type="entry name" value="RBOH/FRE"/>
</dbReference>
<dbReference type="GO" id="GO:0006952">
    <property type="term" value="P:defense response"/>
    <property type="evidence" value="ECO:0007669"/>
    <property type="project" value="TreeGrafter"/>
</dbReference>
<feature type="transmembrane region" description="Helical" evidence="8">
    <location>
        <begin position="199"/>
        <end position="217"/>
    </location>
</feature>
<dbReference type="InterPro" id="IPR017938">
    <property type="entry name" value="Riboflavin_synthase-like_b-brl"/>
</dbReference>
<evidence type="ECO:0000256" key="5">
    <source>
        <dbReference type="ARBA" id="ARBA00023002"/>
    </source>
</evidence>
<keyword evidence="5" id="KW-0560">Oxidoreductase</keyword>
<dbReference type="Pfam" id="PF01794">
    <property type="entry name" value="Ferric_reduct"/>
    <property type="match status" value="1"/>
</dbReference>
<evidence type="ECO:0008006" key="13">
    <source>
        <dbReference type="Google" id="ProtNLM"/>
    </source>
</evidence>
<dbReference type="GO" id="GO:0006811">
    <property type="term" value="P:monoatomic ion transport"/>
    <property type="evidence" value="ECO:0007669"/>
    <property type="project" value="UniProtKB-KW"/>
</dbReference>
<dbReference type="CDD" id="cd06186">
    <property type="entry name" value="NOX_Duox_like_FAD_NADP"/>
    <property type="match status" value="1"/>
</dbReference>
<name>A0A8H3I4N0_9LECA</name>
<evidence type="ECO:0000259" key="10">
    <source>
        <dbReference type="Pfam" id="PF08022"/>
    </source>
</evidence>
<dbReference type="InterPro" id="IPR039261">
    <property type="entry name" value="FNR_nucleotide-bd"/>
</dbReference>
<keyword evidence="7 8" id="KW-0472">Membrane</keyword>
<dbReference type="OrthoDB" id="167398at2759"/>
<proteinExistence type="predicted"/>
<dbReference type="SUPFAM" id="SSF63380">
    <property type="entry name" value="Riboflavin synthase domain-like"/>
    <property type="match status" value="1"/>
</dbReference>
<evidence type="ECO:0000313" key="11">
    <source>
        <dbReference type="EMBL" id="CAF9907195.1"/>
    </source>
</evidence>
<evidence type="ECO:0000256" key="7">
    <source>
        <dbReference type="ARBA" id="ARBA00023136"/>
    </source>
</evidence>
<dbReference type="AlphaFoldDB" id="A0A8H3I4N0"/>
<keyword evidence="2 8" id="KW-0812">Transmembrane</keyword>
<accession>A0A8H3I4N0</accession>
<keyword evidence="12" id="KW-1185">Reference proteome</keyword>
<feature type="transmembrane region" description="Helical" evidence="8">
    <location>
        <begin position="39"/>
        <end position="57"/>
    </location>
</feature>
<feature type="transmembrane region" description="Helical" evidence="8">
    <location>
        <begin position="126"/>
        <end position="150"/>
    </location>
</feature>
<keyword evidence="6" id="KW-0813">Transport</keyword>
<feature type="domain" description="Ferric oxidoreductase" evidence="9">
    <location>
        <begin position="91"/>
        <end position="211"/>
    </location>
</feature>
<evidence type="ECO:0000256" key="1">
    <source>
        <dbReference type="ARBA" id="ARBA00004141"/>
    </source>
</evidence>
<sequence>MPPLSRMLMSSDVAVGQTVTSEKRAGVSHWMAATGIPHLLLAIFALLHGIIFSYGFWSSYSKGHLIFAGSTFVATLPMANAAALVLYFDLAVLIFPVCQTLTSILKRTPLSASIHHDTRFFFHKMVGWYLVFFAVVHTIGHWINFALLAAKNGEGFKGFLALNFGTIPGWSGYLMLITLGAIAVTSFGRFRLANFERFYYTHHLFIVFFVVSSVHGICCMVKEDNGPNHARRCSVRYGPIWQWLMYGGFGYLLLERIKKEVIGRYKTSISKVIRHPCNVVEIQARKENTRTKIGQYISLCCPEVSLWQHHRMLITSAPEEDFLSVHVYCTSDFTNSLAASIGCEFEPQEEITGVLMSKVIGIDQKAPILDVDPTIRRPLPAVFIDGPFGGAWEDIFEYEIAVLIGAGTGIMPFASILKSIWYRMNYPHQKTFLRKIYFFWYLTGKAQPQAASKQSAITELRTPTMFRRPNWDTVFESIRNLHASPEKVGVFFSGPPLMGHQLSVSCHNHSKDDFIFVWRKGNF</sequence>
<evidence type="ECO:0000256" key="8">
    <source>
        <dbReference type="SAM" id="Phobius"/>
    </source>
</evidence>
<gene>
    <name evidence="11" type="ORF">IMSHALPRED_005467</name>
</gene>
<dbReference type="Pfam" id="PF08022">
    <property type="entry name" value="FAD_binding_8"/>
    <property type="match status" value="1"/>
</dbReference>
<dbReference type="PANTHER" id="PTHR11972:SF153">
    <property type="entry name" value="SUPEROXIDE-GENERATING NADPH OXIDASE HEAVY CHAIN SUBUNIT A"/>
    <property type="match status" value="1"/>
</dbReference>
<dbReference type="GO" id="GO:0016175">
    <property type="term" value="F:superoxide-generating NAD(P)H oxidase activity"/>
    <property type="evidence" value="ECO:0007669"/>
    <property type="project" value="TreeGrafter"/>
</dbReference>
<evidence type="ECO:0000313" key="12">
    <source>
        <dbReference type="Proteomes" id="UP000664534"/>
    </source>
</evidence>
<evidence type="ECO:0000256" key="2">
    <source>
        <dbReference type="ARBA" id="ARBA00022692"/>
    </source>
</evidence>
<keyword evidence="6" id="KW-0406">Ion transport</keyword>
<dbReference type="InterPro" id="IPR013112">
    <property type="entry name" value="FAD-bd_8"/>
</dbReference>